<gene>
    <name evidence="1" type="primary">ORF195533</name>
    <name evidence="2" type="synonym">ORF195547</name>
</gene>
<organism evidence="1">
    <name type="scientific">Arion vulgaris</name>
    <dbReference type="NCBI Taxonomy" id="1028688"/>
    <lineage>
        <taxon>Eukaryota</taxon>
        <taxon>Metazoa</taxon>
        <taxon>Spiralia</taxon>
        <taxon>Lophotrochozoa</taxon>
        <taxon>Mollusca</taxon>
        <taxon>Gastropoda</taxon>
        <taxon>Heterobranchia</taxon>
        <taxon>Euthyneura</taxon>
        <taxon>Panpulmonata</taxon>
        <taxon>Eupulmonata</taxon>
        <taxon>Stylommatophora</taxon>
        <taxon>Helicina</taxon>
        <taxon>Arionoidea</taxon>
        <taxon>Arionidae</taxon>
        <taxon>Arion</taxon>
    </lineage>
</organism>
<feature type="non-terminal residue" evidence="1">
    <location>
        <position position="60"/>
    </location>
</feature>
<accession>A0A0B7BKS1</accession>
<dbReference type="EMBL" id="HACG01046607">
    <property type="protein sequence ID" value="CEK93472.1"/>
    <property type="molecule type" value="Transcribed_RNA"/>
</dbReference>
<evidence type="ECO:0000313" key="2">
    <source>
        <dbReference type="EMBL" id="CEK93476.1"/>
    </source>
</evidence>
<name>A0A0B7BKS1_9EUPU</name>
<dbReference type="AlphaFoldDB" id="A0A0B7BKS1"/>
<evidence type="ECO:0000313" key="1">
    <source>
        <dbReference type="EMBL" id="CEK93472.1"/>
    </source>
</evidence>
<sequence>MARLDCIQNHKTSKVLCTSTVLDVLKFKVNEEAARLALKMGTLNKHLSLSESSLDYGDHG</sequence>
<protein>
    <submittedName>
        <fullName evidence="1">Uncharacterized protein</fullName>
    </submittedName>
</protein>
<reference evidence="1" key="1">
    <citation type="submission" date="2014-12" db="EMBL/GenBank/DDBJ databases">
        <title>Insight into the proteome of Arion vulgaris.</title>
        <authorList>
            <person name="Aradska J."/>
            <person name="Bulat T."/>
            <person name="Smidak R."/>
            <person name="Sarate P."/>
            <person name="Gangsoo J."/>
            <person name="Sialana F."/>
            <person name="Bilban M."/>
            <person name="Lubec G."/>
        </authorList>
    </citation>
    <scope>NUCLEOTIDE SEQUENCE</scope>
    <source>
        <tissue evidence="1">Skin</tissue>
    </source>
</reference>
<dbReference type="EMBL" id="HACG01046611">
    <property type="protein sequence ID" value="CEK93476.1"/>
    <property type="molecule type" value="Transcribed_RNA"/>
</dbReference>
<proteinExistence type="predicted"/>